<evidence type="ECO:0000256" key="1">
    <source>
        <dbReference type="ARBA" id="ARBA00004651"/>
    </source>
</evidence>
<sequence>MEMKKKKFFYLDVALLGALIILLAIHYLHLLPSQTDRLFLIIFAGIATLPVIFGALKSLKNKKISIDLLASIALIFSLFAREWTSAVFISLMLTSARIFAYYTEARARRAIQSLLKLKPKTAKIEHRGKFIKISLDQVKKGDLVAVELGEIIPVDGIIEKGEASIDQSSLTGESIPIAKTKGDKVLSSAIVVDGNLEIRAEKIGQETTLEKIIELVEKSQSNKAEISGISEKFTSWYIIITIVGSAILYFFSGNLNLVLSVLLVTCADDIAIAIPLTFLAAIGYAAKRGIIIKGGKYIEGLSKLKIVVVDKTGTLTRGKLKVEEFFTFGGTRPGDALLYAGAISLFSNHPSAKAILNYVKENHIVPSEPENFEEFSGKGASAVWNDKKIVSGKLSFFNEQKIQITQGELKEISKAKEKGLNVTLIAYNGKMICFCALADELRPQTKEAILELKNSGIEKIIMLTGDNEKIAKRIAQSAGISEFHANLLPEDKINYLKKYLNKKYKVAMIGDGVNDAAALALADIGIAMGAIGSDIAIETADIALMKDDLLRVPEIIKLSKYSLSVARQNFWLWGILNTIGLALVFGGFFTPASAAAYNFITDFIPPLNALKLFRLHLKRKVKL</sequence>
<dbReference type="Pfam" id="PF00122">
    <property type="entry name" value="E1-E2_ATPase"/>
    <property type="match status" value="1"/>
</dbReference>
<evidence type="ECO:0000313" key="13">
    <source>
        <dbReference type="EMBL" id="PIW76119.1"/>
    </source>
</evidence>
<keyword evidence="4 11" id="KW-0812">Transmembrane</keyword>
<evidence type="ECO:0000256" key="3">
    <source>
        <dbReference type="ARBA" id="ARBA00022475"/>
    </source>
</evidence>
<dbReference type="GO" id="GO:0019829">
    <property type="term" value="F:ATPase-coupled monoatomic cation transmembrane transporter activity"/>
    <property type="evidence" value="ECO:0007669"/>
    <property type="project" value="InterPro"/>
</dbReference>
<evidence type="ECO:0000256" key="9">
    <source>
        <dbReference type="ARBA" id="ARBA00022989"/>
    </source>
</evidence>
<evidence type="ECO:0000256" key="7">
    <source>
        <dbReference type="ARBA" id="ARBA00022840"/>
    </source>
</evidence>
<dbReference type="Pfam" id="PF00702">
    <property type="entry name" value="Hydrolase"/>
    <property type="match status" value="1"/>
</dbReference>
<dbReference type="SFLD" id="SFLDG00002">
    <property type="entry name" value="C1.7:_P-type_atpase_like"/>
    <property type="match status" value="1"/>
</dbReference>
<evidence type="ECO:0000256" key="5">
    <source>
        <dbReference type="ARBA" id="ARBA00022723"/>
    </source>
</evidence>
<reference evidence="14" key="1">
    <citation type="submission" date="2017-09" db="EMBL/GenBank/DDBJ databases">
        <title>Depth-based differentiation of microbial function through sediment-hosted aquifers and enrichment of novel symbionts in the deep terrestrial subsurface.</title>
        <authorList>
            <person name="Probst A.J."/>
            <person name="Ladd B."/>
            <person name="Jarett J.K."/>
            <person name="Geller-Mcgrath D.E."/>
            <person name="Sieber C.M.K."/>
            <person name="Emerson J.B."/>
            <person name="Anantharaman K."/>
            <person name="Thomas B.C."/>
            <person name="Malmstrom R."/>
            <person name="Stieglmeier M."/>
            <person name="Klingl A."/>
            <person name="Woyke T."/>
            <person name="Ryan C.M."/>
            <person name="Banfield J.F."/>
        </authorList>
    </citation>
    <scope>NUCLEOTIDE SEQUENCE [LARGE SCALE GENOMIC DNA]</scope>
</reference>
<dbReference type="Proteomes" id="UP000229561">
    <property type="component" value="Unassembled WGS sequence"/>
</dbReference>
<protein>
    <recommendedName>
        <fullName evidence="12">P-type ATPase A domain-containing protein</fullName>
    </recommendedName>
</protein>
<feature type="transmembrane region" description="Helical" evidence="11">
    <location>
        <begin position="37"/>
        <end position="56"/>
    </location>
</feature>
<dbReference type="InterPro" id="IPR023214">
    <property type="entry name" value="HAD_sf"/>
</dbReference>
<evidence type="ECO:0000313" key="14">
    <source>
        <dbReference type="Proteomes" id="UP000229561"/>
    </source>
</evidence>
<dbReference type="PANTHER" id="PTHR48085">
    <property type="entry name" value="CADMIUM/ZINC-TRANSPORTING ATPASE HMA2-RELATED"/>
    <property type="match status" value="1"/>
</dbReference>
<dbReference type="InterPro" id="IPR023299">
    <property type="entry name" value="ATPase_P-typ_cyto_dom_N"/>
</dbReference>
<dbReference type="PROSITE" id="PS00154">
    <property type="entry name" value="ATPASE_E1_E2"/>
    <property type="match status" value="1"/>
</dbReference>
<dbReference type="SUPFAM" id="SSF56784">
    <property type="entry name" value="HAD-like"/>
    <property type="match status" value="1"/>
</dbReference>
<gene>
    <name evidence="13" type="ORF">CO001_03050</name>
</gene>
<dbReference type="SFLD" id="SFLDS00003">
    <property type="entry name" value="Haloacid_Dehalogenase"/>
    <property type="match status" value="1"/>
</dbReference>
<feature type="transmembrane region" description="Helical" evidence="11">
    <location>
        <begin position="86"/>
        <end position="103"/>
    </location>
</feature>
<keyword evidence="8" id="KW-1278">Translocase</keyword>
<feature type="transmembrane region" description="Helical" evidence="11">
    <location>
        <begin position="9"/>
        <end position="31"/>
    </location>
</feature>
<dbReference type="PRINTS" id="PR00119">
    <property type="entry name" value="CATATPASE"/>
</dbReference>
<dbReference type="InterPro" id="IPR044492">
    <property type="entry name" value="P_typ_ATPase_HD_dom"/>
</dbReference>
<evidence type="ECO:0000259" key="12">
    <source>
        <dbReference type="Pfam" id="PF00122"/>
    </source>
</evidence>
<dbReference type="PANTHER" id="PTHR48085:SF5">
    <property type="entry name" value="CADMIUM_ZINC-TRANSPORTING ATPASE HMA4-RELATED"/>
    <property type="match status" value="1"/>
</dbReference>
<dbReference type="EMBL" id="PFGY01000080">
    <property type="protein sequence ID" value="PIW76119.1"/>
    <property type="molecule type" value="Genomic_DNA"/>
</dbReference>
<dbReference type="InterPro" id="IPR018303">
    <property type="entry name" value="ATPase_P-typ_P_site"/>
</dbReference>
<dbReference type="NCBIfam" id="TIGR01494">
    <property type="entry name" value="ATPase_P-type"/>
    <property type="match status" value="1"/>
</dbReference>
<dbReference type="Gene3D" id="3.40.50.1000">
    <property type="entry name" value="HAD superfamily/HAD-like"/>
    <property type="match status" value="1"/>
</dbReference>
<keyword evidence="6 11" id="KW-0547">Nucleotide-binding</keyword>
<comment type="subcellular location">
    <subcellularLocation>
        <location evidence="1">Cell membrane</location>
        <topology evidence="1">Multi-pass membrane protein</topology>
    </subcellularLocation>
</comment>
<dbReference type="FunFam" id="2.70.150.10:FF:000020">
    <property type="entry name" value="Copper-exporting P-type ATPase A"/>
    <property type="match status" value="1"/>
</dbReference>
<dbReference type="InterPro" id="IPR027256">
    <property type="entry name" value="P-typ_ATPase_IB"/>
</dbReference>
<dbReference type="SUPFAM" id="SSF81665">
    <property type="entry name" value="Calcium ATPase, transmembrane domain M"/>
    <property type="match status" value="1"/>
</dbReference>
<proteinExistence type="inferred from homology"/>
<name>A0A2M7II01_9BACT</name>
<comment type="similarity">
    <text evidence="2 11">Belongs to the cation transport ATPase (P-type) (TC 3.A.3) family. Type IB subfamily.</text>
</comment>
<feature type="transmembrane region" description="Helical" evidence="11">
    <location>
        <begin position="233"/>
        <end position="251"/>
    </location>
</feature>
<accession>A0A2M7II01</accession>
<dbReference type="SUPFAM" id="SSF81653">
    <property type="entry name" value="Calcium ATPase, transduction domain A"/>
    <property type="match status" value="1"/>
</dbReference>
<evidence type="ECO:0000256" key="4">
    <source>
        <dbReference type="ARBA" id="ARBA00022692"/>
    </source>
</evidence>
<evidence type="ECO:0000256" key="10">
    <source>
        <dbReference type="ARBA" id="ARBA00023136"/>
    </source>
</evidence>
<keyword evidence="9 11" id="KW-1133">Transmembrane helix</keyword>
<dbReference type="NCBIfam" id="TIGR01525">
    <property type="entry name" value="ATPase-IB_hvy"/>
    <property type="match status" value="1"/>
</dbReference>
<dbReference type="InterPro" id="IPR059000">
    <property type="entry name" value="ATPase_P-type_domA"/>
</dbReference>
<evidence type="ECO:0000256" key="6">
    <source>
        <dbReference type="ARBA" id="ARBA00022741"/>
    </source>
</evidence>
<dbReference type="GO" id="GO:0016887">
    <property type="term" value="F:ATP hydrolysis activity"/>
    <property type="evidence" value="ECO:0007669"/>
    <property type="project" value="InterPro"/>
</dbReference>
<dbReference type="GO" id="GO:0046872">
    <property type="term" value="F:metal ion binding"/>
    <property type="evidence" value="ECO:0007669"/>
    <property type="project" value="UniProtKB-KW"/>
</dbReference>
<feature type="transmembrane region" description="Helical" evidence="11">
    <location>
        <begin position="570"/>
        <end position="589"/>
    </location>
</feature>
<dbReference type="GO" id="GO:0005524">
    <property type="term" value="F:ATP binding"/>
    <property type="evidence" value="ECO:0007669"/>
    <property type="project" value="UniProtKB-UniRule"/>
</dbReference>
<dbReference type="SFLD" id="SFLDF00027">
    <property type="entry name" value="p-type_atpase"/>
    <property type="match status" value="1"/>
</dbReference>
<organism evidence="13 14">
    <name type="scientific">Candidatus Portnoybacteria bacterium CG_4_8_14_3_um_filter_40_10</name>
    <dbReference type="NCBI Taxonomy" id="1974801"/>
    <lineage>
        <taxon>Bacteria</taxon>
        <taxon>Candidatus Portnoyibacteriota</taxon>
    </lineage>
</organism>
<evidence type="ECO:0000256" key="11">
    <source>
        <dbReference type="RuleBase" id="RU362081"/>
    </source>
</evidence>
<dbReference type="InterPro" id="IPR036412">
    <property type="entry name" value="HAD-like_sf"/>
</dbReference>
<feature type="transmembrane region" description="Helical" evidence="11">
    <location>
        <begin position="257"/>
        <end position="286"/>
    </location>
</feature>
<dbReference type="AlphaFoldDB" id="A0A2M7II01"/>
<feature type="domain" description="P-type ATPase A" evidence="12">
    <location>
        <begin position="117"/>
        <end position="217"/>
    </location>
</feature>
<dbReference type="InterPro" id="IPR023298">
    <property type="entry name" value="ATPase_P-typ_TM_dom_sf"/>
</dbReference>
<keyword evidence="5 11" id="KW-0479">Metal-binding</keyword>
<dbReference type="InterPro" id="IPR051014">
    <property type="entry name" value="Cation_Transport_ATPase_IB"/>
</dbReference>
<evidence type="ECO:0000256" key="2">
    <source>
        <dbReference type="ARBA" id="ARBA00006024"/>
    </source>
</evidence>
<keyword evidence="3 11" id="KW-1003">Cell membrane</keyword>
<dbReference type="InterPro" id="IPR008250">
    <property type="entry name" value="ATPase_P-typ_transduc_dom_A_sf"/>
</dbReference>
<dbReference type="GO" id="GO:0005886">
    <property type="term" value="C:plasma membrane"/>
    <property type="evidence" value="ECO:0007669"/>
    <property type="project" value="UniProtKB-SubCell"/>
</dbReference>
<evidence type="ECO:0000256" key="8">
    <source>
        <dbReference type="ARBA" id="ARBA00022967"/>
    </source>
</evidence>
<dbReference type="Gene3D" id="3.40.1110.10">
    <property type="entry name" value="Calcium-transporting ATPase, cytoplasmic domain N"/>
    <property type="match status" value="1"/>
</dbReference>
<keyword evidence="10 11" id="KW-0472">Membrane</keyword>
<dbReference type="InterPro" id="IPR001757">
    <property type="entry name" value="P_typ_ATPase"/>
</dbReference>
<feature type="transmembrane region" description="Helical" evidence="11">
    <location>
        <begin position="63"/>
        <end position="80"/>
    </location>
</feature>
<keyword evidence="7 11" id="KW-0067">ATP-binding</keyword>
<comment type="caution">
    <text evidence="13">The sequence shown here is derived from an EMBL/GenBank/DDBJ whole genome shotgun (WGS) entry which is preliminary data.</text>
</comment>
<dbReference type="Gene3D" id="2.70.150.10">
    <property type="entry name" value="Calcium-transporting ATPase, cytoplasmic transduction domain A"/>
    <property type="match status" value="1"/>
</dbReference>